<evidence type="ECO:0000313" key="11">
    <source>
        <dbReference type="Proteomes" id="UP000245283"/>
    </source>
</evidence>
<dbReference type="SUPFAM" id="SSF101790">
    <property type="entry name" value="Aminomethyltransferase beta-barrel domain"/>
    <property type="match status" value="1"/>
</dbReference>
<dbReference type="NCBIfam" id="NF001567">
    <property type="entry name" value="PRK00389.1"/>
    <property type="match status" value="1"/>
</dbReference>
<dbReference type="PIRSF" id="PIRSF006487">
    <property type="entry name" value="GcvT"/>
    <property type="match status" value="1"/>
</dbReference>
<dbReference type="Pfam" id="PF08669">
    <property type="entry name" value="GCV_T_C"/>
    <property type="match status" value="1"/>
</dbReference>
<dbReference type="Pfam" id="PF01571">
    <property type="entry name" value="GCV_T"/>
    <property type="match status" value="1"/>
</dbReference>
<dbReference type="SUPFAM" id="SSF103025">
    <property type="entry name" value="Folate-binding domain"/>
    <property type="match status" value="1"/>
</dbReference>
<keyword evidence="11" id="KW-1185">Reference proteome</keyword>
<dbReference type="GO" id="GO:0005960">
    <property type="term" value="C:glycine cleavage complex"/>
    <property type="evidence" value="ECO:0007669"/>
    <property type="project" value="InterPro"/>
</dbReference>
<evidence type="ECO:0000256" key="3">
    <source>
        <dbReference type="ARBA" id="ARBA00022576"/>
    </source>
</evidence>
<dbReference type="GO" id="GO:0004047">
    <property type="term" value="F:aminomethyltransferase activity"/>
    <property type="evidence" value="ECO:0007669"/>
    <property type="project" value="UniProtKB-EC"/>
</dbReference>
<dbReference type="GO" id="GO:0006546">
    <property type="term" value="P:glycine catabolic process"/>
    <property type="evidence" value="ECO:0007669"/>
    <property type="project" value="InterPro"/>
</dbReference>
<comment type="similarity">
    <text evidence="1">Belongs to the GcvT family.</text>
</comment>
<evidence type="ECO:0000256" key="4">
    <source>
        <dbReference type="ARBA" id="ARBA00022679"/>
    </source>
</evidence>
<dbReference type="InterPro" id="IPR013977">
    <property type="entry name" value="GcvT_C"/>
</dbReference>
<dbReference type="Gene3D" id="3.30.1360.120">
    <property type="entry name" value="Probable tRNA modification gtpase trme, domain 1"/>
    <property type="match status" value="1"/>
</dbReference>
<name>A0A2V1K2U7_9ACTO</name>
<keyword evidence="3" id="KW-0032">Aminotransferase</keyword>
<proteinExistence type="inferred from homology"/>
<evidence type="ECO:0000256" key="1">
    <source>
        <dbReference type="ARBA" id="ARBA00008609"/>
    </source>
</evidence>
<evidence type="ECO:0000256" key="7">
    <source>
        <dbReference type="PIRSR" id="PIRSR006487-1"/>
    </source>
</evidence>
<protein>
    <recommendedName>
        <fullName evidence="2">aminomethyltransferase</fullName>
        <ecNumber evidence="2">2.1.2.10</ecNumber>
    </recommendedName>
    <alternativeName>
        <fullName evidence="5">Glycine cleavage system T protein</fullName>
    </alternativeName>
</protein>
<comment type="catalytic activity">
    <reaction evidence="6">
        <text>N(6)-[(R)-S(8)-aminomethyldihydrolipoyl]-L-lysyl-[protein] + (6S)-5,6,7,8-tetrahydrofolate = N(6)-[(R)-dihydrolipoyl]-L-lysyl-[protein] + (6R)-5,10-methylene-5,6,7,8-tetrahydrofolate + NH4(+)</text>
        <dbReference type="Rhea" id="RHEA:16945"/>
        <dbReference type="Rhea" id="RHEA-COMP:10475"/>
        <dbReference type="Rhea" id="RHEA-COMP:10492"/>
        <dbReference type="ChEBI" id="CHEBI:15636"/>
        <dbReference type="ChEBI" id="CHEBI:28938"/>
        <dbReference type="ChEBI" id="CHEBI:57453"/>
        <dbReference type="ChEBI" id="CHEBI:83100"/>
        <dbReference type="ChEBI" id="CHEBI:83143"/>
        <dbReference type="EC" id="2.1.2.10"/>
    </reaction>
</comment>
<keyword evidence="10" id="KW-0489">Methyltransferase</keyword>
<evidence type="ECO:0000259" key="8">
    <source>
        <dbReference type="Pfam" id="PF01571"/>
    </source>
</evidence>
<dbReference type="NCBIfam" id="TIGR00528">
    <property type="entry name" value="gcvT"/>
    <property type="match status" value="1"/>
</dbReference>
<reference evidence="11" key="1">
    <citation type="submission" date="2018-05" db="EMBL/GenBank/DDBJ databases">
        <authorList>
            <person name="Li Y."/>
        </authorList>
    </citation>
    <scope>NUCLEOTIDE SEQUENCE [LARGE SCALE GENOMIC DNA]</scope>
    <source>
        <strain evidence="11">sk1b4</strain>
    </source>
</reference>
<comment type="caution">
    <text evidence="10">The sequence shown here is derived from an EMBL/GenBank/DDBJ whole genome shotgun (WGS) entry which is preliminary data.</text>
</comment>
<evidence type="ECO:0000259" key="9">
    <source>
        <dbReference type="Pfam" id="PF08669"/>
    </source>
</evidence>
<feature type="domain" description="Aminomethyltransferase C-terminal" evidence="9">
    <location>
        <begin position="286"/>
        <end position="360"/>
    </location>
</feature>
<dbReference type="InterPro" id="IPR029043">
    <property type="entry name" value="GcvT/YgfZ_C"/>
</dbReference>
<sequence length="365" mass="39502">MTGLLETALTNTHRLLDATLTDFAGWSMPLRYSSDRAEHAAVRESAGIFDLSHMAQLEVEGPGASDALDASFVTQPSKMTIGRARYTLILTADGGIIDDLIVYRLSEASYLVVANAANRLVVRDELASRARAVGAEASITDTTLHRALIAIQGPRSTEIVRELLPESEHELFDSLGYYRVCDVHVEGPVRLARTGYTGETGYELMMPASQAEAVWDRATEIGRERGLTPCGLASRDTLRLEAGMALYGHELNRDLCPADVGLANLVKDHQFVGRQALGGREQVWDLYGLVGEGKRAARAGCTVSRAGEELGEITSGVLSPTLGHPIALARLRPGLSAGDSVSVDVRGKTHEMRITQLPFYSRTRS</sequence>
<feature type="domain" description="GCVT N-terminal" evidence="8">
    <location>
        <begin position="10"/>
        <end position="267"/>
    </location>
</feature>
<evidence type="ECO:0000256" key="6">
    <source>
        <dbReference type="ARBA" id="ARBA00047665"/>
    </source>
</evidence>
<dbReference type="InterPro" id="IPR028896">
    <property type="entry name" value="GcvT/YgfZ/DmdA"/>
</dbReference>
<evidence type="ECO:0000256" key="2">
    <source>
        <dbReference type="ARBA" id="ARBA00012616"/>
    </source>
</evidence>
<organism evidence="10 11">
    <name type="scientific">Ancrocorticia populi</name>
    <dbReference type="NCBI Taxonomy" id="2175228"/>
    <lineage>
        <taxon>Bacteria</taxon>
        <taxon>Bacillati</taxon>
        <taxon>Actinomycetota</taxon>
        <taxon>Actinomycetes</taxon>
        <taxon>Actinomycetales</taxon>
        <taxon>Actinomycetaceae</taxon>
        <taxon>Ancrocorticia</taxon>
    </lineage>
</organism>
<dbReference type="GO" id="GO:0032259">
    <property type="term" value="P:methylation"/>
    <property type="evidence" value="ECO:0007669"/>
    <property type="project" value="UniProtKB-KW"/>
</dbReference>
<dbReference type="InterPro" id="IPR006222">
    <property type="entry name" value="GCVT_N"/>
</dbReference>
<dbReference type="GO" id="GO:0005829">
    <property type="term" value="C:cytosol"/>
    <property type="evidence" value="ECO:0007669"/>
    <property type="project" value="TreeGrafter"/>
</dbReference>
<accession>A0A2V1K2U7</accession>
<dbReference type="InterPro" id="IPR006223">
    <property type="entry name" value="GcvT"/>
</dbReference>
<keyword evidence="4 10" id="KW-0808">Transferase</keyword>
<dbReference type="RefSeq" id="WP_109094439.1">
    <property type="nucleotide sequence ID" value="NZ_QETB01000006.1"/>
</dbReference>
<dbReference type="Proteomes" id="UP000245283">
    <property type="component" value="Unassembled WGS sequence"/>
</dbReference>
<dbReference type="PANTHER" id="PTHR43757">
    <property type="entry name" value="AMINOMETHYLTRANSFERASE"/>
    <property type="match status" value="1"/>
</dbReference>
<dbReference type="EMBL" id="QETB01000006">
    <property type="protein sequence ID" value="PWF24543.1"/>
    <property type="molecule type" value="Genomic_DNA"/>
</dbReference>
<gene>
    <name evidence="10" type="primary">gcvT</name>
    <name evidence="10" type="ORF">DD236_10950</name>
</gene>
<dbReference type="EC" id="2.1.2.10" evidence="2"/>
<dbReference type="PANTHER" id="PTHR43757:SF2">
    <property type="entry name" value="AMINOMETHYLTRANSFERASE, MITOCHONDRIAL"/>
    <property type="match status" value="1"/>
</dbReference>
<dbReference type="AlphaFoldDB" id="A0A2V1K2U7"/>
<dbReference type="GO" id="GO:0008483">
    <property type="term" value="F:transaminase activity"/>
    <property type="evidence" value="ECO:0007669"/>
    <property type="project" value="UniProtKB-KW"/>
</dbReference>
<feature type="binding site" evidence="7">
    <location>
        <position position="203"/>
    </location>
    <ligand>
        <name>substrate</name>
    </ligand>
</feature>
<dbReference type="OrthoDB" id="9774591at2"/>
<evidence type="ECO:0000256" key="5">
    <source>
        <dbReference type="ARBA" id="ARBA00031395"/>
    </source>
</evidence>
<dbReference type="GO" id="GO:0008168">
    <property type="term" value="F:methyltransferase activity"/>
    <property type="evidence" value="ECO:0007669"/>
    <property type="project" value="UniProtKB-KW"/>
</dbReference>
<dbReference type="InterPro" id="IPR027266">
    <property type="entry name" value="TrmE/GcvT-like"/>
</dbReference>
<evidence type="ECO:0000313" key="10">
    <source>
        <dbReference type="EMBL" id="PWF24543.1"/>
    </source>
</evidence>